<evidence type="ECO:0000256" key="2">
    <source>
        <dbReference type="ARBA" id="ARBA00022692"/>
    </source>
</evidence>
<feature type="transmembrane region" description="Helical" evidence="5">
    <location>
        <begin position="323"/>
        <end position="342"/>
    </location>
</feature>
<keyword evidence="8" id="KW-1185">Reference proteome</keyword>
<feature type="transmembrane region" description="Helical" evidence="5">
    <location>
        <begin position="241"/>
        <end position="264"/>
    </location>
</feature>
<dbReference type="OrthoDB" id="655540at2759"/>
<dbReference type="Pfam" id="PF01490">
    <property type="entry name" value="Aa_trans"/>
    <property type="match status" value="1"/>
</dbReference>
<feature type="transmembrane region" description="Helical" evidence="5">
    <location>
        <begin position="150"/>
        <end position="173"/>
    </location>
</feature>
<dbReference type="Proteomes" id="UP000265618">
    <property type="component" value="Unassembled WGS sequence"/>
</dbReference>
<feature type="transmembrane region" description="Helical" evidence="5">
    <location>
        <begin position="118"/>
        <end position="138"/>
    </location>
</feature>
<organism evidence="7 8">
    <name type="scientific">Kipferlia bialata</name>
    <dbReference type="NCBI Taxonomy" id="797122"/>
    <lineage>
        <taxon>Eukaryota</taxon>
        <taxon>Metamonada</taxon>
        <taxon>Carpediemonas-like organisms</taxon>
        <taxon>Kipferlia</taxon>
    </lineage>
</organism>
<comment type="caution">
    <text evidence="7">The sequence shown here is derived from an EMBL/GenBank/DDBJ whole genome shotgun (WGS) entry which is preliminary data.</text>
</comment>
<evidence type="ECO:0000313" key="8">
    <source>
        <dbReference type="Proteomes" id="UP000265618"/>
    </source>
</evidence>
<feature type="non-terminal residue" evidence="7">
    <location>
        <position position="526"/>
    </location>
</feature>
<keyword evidence="2 5" id="KW-0812">Transmembrane</keyword>
<evidence type="ECO:0000256" key="4">
    <source>
        <dbReference type="ARBA" id="ARBA00023136"/>
    </source>
</evidence>
<dbReference type="PANTHER" id="PTHR22950">
    <property type="entry name" value="AMINO ACID TRANSPORTER"/>
    <property type="match status" value="1"/>
</dbReference>
<accession>A0A9K3GK55</accession>
<dbReference type="GO" id="GO:0016020">
    <property type="term" value="C:membrane"/>
    <property type="evidence" value="ECO:0007669"/>
    <property type="project" value="UniProtKB-SubCell"/>
</dbReference>
<feature type="domain" description="Amino acid transporter transmembrane" evidence="6">
    <location>
        <begin position="13"/>
        <end position="372"/>
    </location>
</feature>
<name>A0A9K3GK55_9EUKA</name>
<protein>
    <recommendedName>
        <fullName evidence="6">Amino acid transporter transmembrane domain-containing protein</fullName>
    </recommendedName>
</protein>
<proteinExistence type="predicted"/>
<reference evidence="7 8" key="1">
    <citation type="journal article" date="2018" name="PLoS ONE">
        <title>The draft genome of Kipferlia bialata reveals reductive genome evolution in fornicate parasites.</title>
        <authorList>
            <person name="Tanifuji G."/>
            <person name="Takabayashi S."/>
            <person name="Kume K."/>
            <person name="Takagi M."/>
            <person name="Nakayama T."/>
            <person name="Kamikawa R."/>
            <person name="Inagaki Y."/>
            <person name="Hashimoto T."/>
        </authorList>
    </citation>
    <scope>NUCLEOTIDE SEQUENCE [LARGE SCALE GENOMIC DNA]</scope>
    <source>
        <strain evidence="7">NY0173</strain>
    </source>
</reference>
<feature type="transmembrane region" description="Helical" evidence="5">
    <location>
        <begin position="348"/>
        <end position="370"/>
    </location>
</feature>
<keyword evidence="4 5" id="KW-0472">Membrane</keyword>
<comment type="subcellular location">
    <subcellularLocation>
        <location evidence="1">Membrane</location>
        <topology evidence="1">Multi-pass membrane protein</topology>
    </subcellularLocation>
</comment>
<evidence type="ECO:0000256" key="3">
    <source>
        <dbReference type="ARBA" id="ARBA00022989"/>
    </source>
</evidence>
<feature type="transmembrane region" description="Helical" evidence="5">
    <location>
        <begin position="37"/>
        <end position="61"/>
    </location>
</feature>
<dbReference type="EMBL" id="BDIP01002801">
    <property type="protein sequence ID" value="GIQ86849.1"/>
    <property type="molecule type" value="Genomic_DNA"/>
</dbReference>
<dbReference type="AlphaFoldDB" id="A0A9K3GK55"/>
<dbReference type="GO" id="GO:0015179">
    <property type="term" value="F:L-amino acid transmembrane transporter activity"/>
    <property type="evidence" value="ECO:0007669"/>
    <property type="project" value="TreeGrafter"/>
</dbReference>
<feature type="transmembrane region" description="Helical" evidence="5">
    <location>
        <begin position="284"/>
        <end position="302"/>
    </location>
</feature>
<keyword evidence="3 5" id="KW-1133">Transmembrane helix</keyword>
<feature type="transmembrane region" description="Helical" evidence="5">
    <location>
        <begin position="193"/>
        <end position="220"/>
    </location>
</feature>
<evidence type="ECO:0000256" key="5">
    <source>
        <dbReference type="SAM" id="Phobius"/>
    </source>
</evidence>
<evidence type="ECO:0000256" key="1">
    <source>
        <dbReference type="ARBA" id="ARBA00004141"/>
    </source>
</evidence>
<gene>
    <name evidence="7" type="ORF">KIPB_008776</name>
</gene>
<feature type="transmembrane region" description="Helical" evidence="5">
    <location>
        <begin position="88"/>
        <end position="112"/>
    </location>
</feature>
<sequence length="526" mass="55799">MVQTKGEARPQMRSSMNVVNSLVGAGFLSQPYAYQQLGWVLGLVVIGVAFVLHRAACYAILKATQHTGATSLSQVVDVTLGKRYAKPLAWTVILSNFSYLVTYLVVAGDYLISFVPSVSQGASRILVSLFTMLPLSLLGDLRGLGPVSAVSVLSTAALSLGVVGLAVFVVLGADPSCIPKVDVSDVPTFTPSLWPQGGLAAGLSVGLPLVTLSLGAQFAVSSIYNSVAGTHKERGIILRRAVTYGFIIVTALGALFGMAGSGVFGTETQDNVLLNLVSTSGLAIVLKVMVAVMVTCAYPLVVHCARDSLTAMMTIKEASLPRVRTMLALTIYTLVTVTSILAPSISVVLVISSGTAGTVIYFLVPALIALRLDPLSEVQEQYEWGTEGEGDMSVDGEGYLEAEGLAHLTEHTDHHMSERERRDSVFTATVAMMTGTASSTVRRASQVLHIGEGRRGSVQAYVPPPKVDRESRRNSVIDSIGIKGGRASSGRSRSNSLHGVSWATKKDHLVRRDMSTICVNHLKHSI</sequence>
<dbReference type="InterPro" id="IPR013057">
    <property type="entry name" value="AA_transpt_TM"/>
</dbReference>
<evidence type="ECO:0000259" key="6">
    <source>
        <dbReference type="Pfam" id="PF01490"/>
    </source>
</evidence>
<evidence type="ECO:0000313" key="7">
    <source>
        <dbReference type="EMBL" id="GIQ86849.1"/>
    </source>
</evidence>